<name>A0A7W9FQW6_9HYPH</name>
<dbReference type="Gene3D" id="3.20.20.140">
    <property type="entry name" value="Metal-dependent hydrolases"/>
    <property type="match status" value="1"/>
</dbReference>
<dbReference type="GO" id="GO:0016787">
    <property type="term" value="F:hydrolase activity"/>
    <property type="evidence" value="ECO:0007669"/>
    <property type="project" value="InterPro"/>
</dbReference>
<keyword evidence="1" id="KW-0456">Lyase</keyword>
<sequence>MNETLVRTAGATPVKDGVVDCDIHPLPARPDDVLAYMPERWQEHHRVYGSHFRAPFRESSPWPRAAPAISRRDAWPPNGNMPGSDLPFMREQHLDLHNIEFGILQVLGFATGSQRNLDYSAAIASALNQWQLDYWCNPEPRLKGSIVIPTEDPEAAVAEIERWAGHPAFAQIFMTPRLTEPMGRRRYWPIYEAASRHNLPIGIHGGGHGAHATTGGGWPSYYIEEHPTAGQSAQALITSLIVEGVLERWTNLRFVVVEAGFAWVPALGWRLDKHWRRLRSEVPHIERLPSEQMHQHFWFTTQPVDEPERPDDMRRTFDWIGWDRILYASDYPHWDFDDPRYAFPFRLSPEERAMLFRDNAVSLFGLA</sequence>
<evidence type="ECO:0000259" key="2">
    <source>
        <dbReference type="Pfam" id="PF04909"/>
    </source>
</evidence>
<accession>A0A7W9FQW6</accession>
<reference evidence="3 4" key="1">
    <citation type="submission" date="2020-08" db="EMBL/GenBank/DDBJ databases">
        <title>Genomic Encyclopedia of Type Strains, Phase IV (KMG-IV): sequencing the most valuable type-strain genomes for metagenomic binning, comparative biology and taxonomic classification.</title>
        <authorList>
            <person name="Goeker M."/>
        </authorList>
    </citation>
    <scope>NUCLEOTIDE SEQUENCE [LARGE SCALE GENOMIC DNA]</scope>
    <source>
        <strain evidence="3 4">DSM 16268</strain>
    </source>
</reference>
<evidence type="ECO:0000256" key="1">
    <source>
        <dbReference type="ARBA" id="ARBA00023239"/>
    </source>
</evidence>
<dbReference type="PANTHER" id="PTHR21240:SF28">
    <property type="entry name" value="ISO-OROTATE DECARBOXYLASE (EUROFUNG)"/>
    <property type="match status" value="1"/>
</dbReference>
<gene>
    <name evidence="3" type="ORF">GGQ63_004290</name>
</gene>
<dbReference type="GO" id="GO:0005737">
    <property type="term" value="C:cytoplasm"/>
    <property type="evidence" value="ECO:0007669"/>
    <property type="project" value="TreeGrafter"/>
</dbReference>
<dbReference type="InterPro" id="IPR032465">
    <property type="entry name" value="ACMSD"/>
</dbReference>
<dbReference type="Proteomes" id="UP000523821">
    <property type="component" value="Unassembled WGS sequence"/>
</dbReference>
<dbReference type="GO" id="GO:0019748">
    <property type="term" value="P:secondary metabolic process"/>
    <property type="evidence" value="ECO:0007669"/>
    <property type="project" value="TreeGrafter"/>
</dbReference>
<dbReference type="EMBL" id="JACHOO010000014">
    <property type="protein sequence ID" value="MBB5755189.1"/>
    <property type="molecule type" value="Genomic_DNA"/>
</dbReference>
<dbReference type="RefSeq" id="WP_183858619.1">
    <property type="nucleotide sequence ID" value="NZ_JACHOO010000014.1"/>
</dbReference>
<feature type="domain" description="Amidohydrolase-related" evidence="2">
    <location>
        <begin position="19"/>
        <end position="366"/>
    </location>
</feature>
<dbReference type="GO" id="GO:0016831">
    <property type="term" value="F:carboxy-lyase activity"/>
    <property type="evidence" value="ECO:0007669"/>
    <property type="project" value="InterPro"/>
</dbReference>
<evidence type="ECO:0000313" key="4">
    <source>
        <dbReference type="Proteomes" id="UP000523821"/>
    </source>
</evidence>
<comment type="caution">
    <text evidence="3">The sequence shown here is derived from an EMBL/GenBank/DDBJ whole genome shotgun (WGS) entry which is preliminary data.</text>
</comment>
<evidence type="ECO:0000313" key="3">
    <source>
        <dbReference type="EMBL" id="MBB5755189.1"/>
    </source>
</evidence>
<protein>
    <recommendedName>
        <fullName evidence="2">Amidohydrolase-related domain-containing protein</fullName>
    </recommendedName>
</protein>
<dbReference type="InterPro" id="IPR032466">
    <property type="entry name" value="Metal_Hydrolase"/>
</dbReference>
<proteinExistence type="predicted"/>
<dbReference type="InterPro" id="IPR006680">
    <property type="entry name" value="Amidohydro-rel"/>
</dbReference>
<dbReference type="AlphaFoldDB" id="A0A7W9FQW6"/>
<keyword evidence="4" id="KW-1185">Reference proteome</keyword>
<dbReference type="SUPFAM" id="SSF51556">
    <property type="entry name" value="Metallo-dependent hydrolases"/>
    <property type="match status" value="1"/>
</dbReference>
<dbReference type="PANTHER" id="PTHR21240">
    <property type="entry name" value="2-AMINO-3-CARBOXYLMUCONATE-6-SEMIALDEHYDE DECARBOXYLASE"/>
    <property type="match status" value="1"/>
</dbReference>
<dbReference type="Pfam" id="PF04909">
    <property type="entry name" value="Amidohydro_2"/>
    <property type="match status" value="1"/>
</dbReference>
<organism evidence="3 4">
    <name type="scientific">Prosthecomicrobium pneumaticum</name>
    <dbReference type="NCBI Taxonomy" id="81895"/>
    <lineage>
        <taxon>Bacteria</taxon>
        <taxon>Pseudomonadati</taxon>
        <taxon>Pseudomonadota</taxon>
        <taxon>Alphaproteobacteria</taxon>
        <taxon>Hyphomicrobiales</taxon>
        <taxon>Kaistiaceae</taxon>
        <taxon>Prosthecomicrobium</taxon>
    </lineage>
</organism>